<reference evidence="2 3" key="1">
    <citation type="submission" date="2012-04" db="EMBL/GenBank/DDBJ databases">
        <authorList>
            <person name="Genoscope - CEA"/>
        </authorList>
    </citation>
    <scope>NUCLEOTIDE SEQUENCE [LARGE SCALE GENOMIC DNA]</scope>
    <source>
        <strain evidence="2 3">9807</strain>
    </source>
</reference>
<evidence type="ECO:0000313" key="2">
    <source>
        <dbReference type="EMBL" id="CCI15577.1"/>
    </source>
</evidence>
<evidence type="ECO:0000313" key="3">
    <source>
        <dbReference type="Proteomes" id="UP000003613"/>
    </source>
</evidence>
<feature type="domain" description="AAA" evidence="1">
    <location>
        <begin position="3"/>
        <end position="59"/>
    </location>
</feature>
<dbReference type="CDD" id="cd02042">
    <property type="entry name" value="ParAB_family"/>
    <property type="match status" value="1"/>
</dbReference>
<dbReference type="AlphaFoldDB" id="I4H0K3"/>
<dbReference type="EMBL" id="CAIM01000048">
    <property type="protein sequence ID" value="CCI15577.1"/>
    <property type="molecule type" value="Genomic_DNA"/>
</dbReference>
<dbReference type="InterPro" id="IPR050678">
    <property type="entry name" value="DNA_Partitioning_ATPase"/>
</dbReference>
<dbReference type="HOGENOM" id="CLU_2862767_0_0_3"/>
<dbReference type="SUPFAM" id="SSF52540">
    <property type="entry name" value="P-loop containing nucleoside triphosphate hydrolases"/>
    <property type="match status" value="1"/>
</dbReference>
<comment type="caution">
    <text evidence="2">The sequence shown here is derived from an EMBL/GenBank/DDBJ whole genome shotgun (WGS) entry which is preliminary data.</text>
</comment>
<dbReference type="PANTHER" id="PTHR13696">
    <property type="entry name" value="P-LOOP CONTAINING NUCLEOSIDE TRIPHOSPHATE HYDROLASE"/>
    <property type="match status" value="1"/>
</dbReference>
<gene>
    <name evidence="2" type="ORF">MICAF_1410009</name>
</gene>
<dbReference type="InterPro" id="IPR025669">
    <property type="entry name" value="AAA_dom"/>
</dbReference>
<dbReference type="PANTHER" id="PTHR13696:SF99">
    <property type="entry name" value="COBYRINIC ACID AC-DIAMIDE SYNTHASE"/>
    <property type="match status" value="1"/>
</dbReference>
<organism evidence="2 3">
    <name type="scientific">Microcystis aeruginosa PCC 9807</name>
    <dbReference type="NCBI Taxonomy" id="1160283"/>
    <lineage>
        <taxon>Bacteria</taxon>
        <taxon>Bacillati</taxon>
        <taxon>Cyanobacteriota</taxon>
        <taxon>Cyanophyceae</taxon>
        <taxon>Oscillatoriophycideae</taxon>
        <taxon>Chroococcales</taxon>
        <taxon>Microcystaceae</taxon>
        <taxon>Microcystis</taxon>
    </lineage>
</organism>
<dbReference type="Proteomes" id="UP000003613">
    <property type="component" value="Unassembled WGS sequence"/>
</dbReference>
<proteinExistence type="predicted"/>
<dbReference type="InterPro" id="IPR027417">
    <property type="entry name" value="P-loop_NTPase"/>
</dbReference>
<name>I4H0K3_MICAE</name>
<dbReference type="Gene3D" id="3.40.50.300">
    <property type="entry name" value="P-loop containing nucleotide triphosphate hydrolases"/>
    <property type="match status" value="1"/>
</dbReference>
<sequence length="64" mass="7184">MVQKIAFFNHKGGVSKTTTTFNLGWMLAEKGKRVIIVDTDPQCNLTGMALTNESEDREERLQAI</sequence>
<evidence type="ECO:0000259" key="1">
    <source>
        <dbReference type="Pfam" id="PF13614"/>
    </source>
</evidence>
<dbReference type="Pfam" id="PF13614">
    <property type="entry name" value="AAA_31"/>
    <property type="match status" value="1"/>
</dbReference>
<accession>I4H0K3</accession>
<protein>
    <submittedName>
        <fullName evidence="2">Sporulation initiation inhibitor protein soj</fullName>
    </submittedName>
</protein>